<dbReference type="AlphaFoldDB" id="A0A146G595"/>
<evidence type="ECO:0000256" key="2">
    <source>
        <dbReference type="SAM" id="MobiDB-lite"/>
    </source>
</evidence>
<dbReference type="InterPro" id="IPR008979">
    <property type="entry name" value="Galactose-bd-like_sf"/>
</dbReference>
<feature type="domain" description="Sialate O-acetylesterase" evidence="3">
    <location>
        <begin position="385"/>
        <end position="491"/>
    </location>
</feature>
<dbReference type="InParanoid" id="A0A146G595"/>
<accession>A0A146G595</accession>
<evidence type="ECO:0000313" key="5">
    <source>
        <dbReference type="Proteomes" id="UP000076023"/>
    </source>
</evidence>
<dbReference type="Pfam" id="PF03629">
    <property type="entry name" value="SASA"/>
    <property type="match status" value="1"/>
</dbReference>
<dbReference type="InterPro" id="IPR039329">
    <property type="entry name" value="SIAE"/>
</dbReference>
<dbReference type="PANTHER" id="PTHR22901">
    <property type="entry name" value="SIALATE O-ACETYLESTERASE"/>
    <property type="match status" value="1"/>
</dbReference>
<dbReference type="InterPro" id="IPR036514">
    <property type="entry name" value="SGNH_hydro_sf"/>
</dbReference>
<name>A0A146G595_TERSA</name>
<proteinExistence type="predicted"/>
<gene>
    <name evidence="4" type="ORF">TSACC_2981</name>
</gene>
<protein>
    <submittedName>
        <fullName evidence="4">Sialate O-acetylesterase</fullName>
    </submittedName>
</protein>
<dbReference type="GO" id="GO:0001681">
    <property type="term" value="F:sialate O-acetylesterase activity"/>
    <property type="evidence" value="ECO:0007669"/>
    <property type="project" value="InterPro"/>
</dbReference>
<evidence type="ECO:0000256" key="1">
    <source>
        <dbReference type="ARBA" id="ARBA00022801"/>
    </source>
</evidence>
<dbReference type="STRING" id="690879.TSACC_2981"/>
<dbReference type="GO" id="GO:0005975">
    <property type="term" value="P:carbohydrate metabolic process"/>
    <property type="evidence" value="ECO:0007669"/>
    <property type="project" value="TreeGrafter"/>
</dbReference>
<dbReference type="Proteomes" id="UP000076023">
    <property type="component" value="Unassembled WGS sequence"/>
</dbReference>
<evidence type="ECO:0000259" key="3">
    <source>
        <dbReference type="Pfam" id="PF03629"/>
    </source>
</evidence>
<organism evidence="4 5">
    <name type="scientific">Terrimicrobium sacchariphilum</name>
    <dbReference type="NCBI Taxonomy" id="690879"/>
    <lineage>
        <taxon>Bacteria</taxon>
        <taxon>Pseudomonadati</taxon>
        <taxon>Verrucomicrobiota</taxon>
        <taxon>Terrimicrobiia</taxon>
        <taxon>Terrimicrobiales</taxon>
        <taxon>Terrimicrobiaceae</taxon>
        <taxon>Terrimicrobium</taxon>
    </lineage>
</organism>
<comment type="caution">
    <text evidence="4">The sequence shown here is derived from an EMBL/GenBank/DDBJ whole genome shotgun (WGS) entry which is preliminary data.</text>
</comment>
<dbReference type="Gene3D" id="3.40.50.1110">
    <property type="entry name" value="SGNH hydrolase"/>
    <property type="match status" value="2"/>
</dbReference>
<evidence type="ECO:0000313" key="4">
    <source>
        <dbReference type="EMBL" id="GAT32582.1"/>
    </source>
</evidence>
<feature type="region of interest" description="Disordered" evidence="2">
    <location>
        <begin position="228"/>
        <end position="252"/>
    </location>
</feature>
<dbReference type="EMBL" id="BDCO01000002">
    <property type="protein sequence ID" value="GAT32582.1"/>
    <property type="molecule type" value="Genomic_DNA"/>
</dbReference>
<dbReference type="InterPro" id="IPR005181">
    <property type="entry name" value="SASA"/>
</dbReference>
<keyword evidence="5" id="KW-1185">Reference proteome</keyword>
<keyword evidence="1" id="KW-0378">Hydrolase</keyword>
<dbReference type="SUPFAM" id="SSF52266">
    <property type="entry name" value="SGNH hydrolase"/>
    <property type="match status" value="1"/>
</dbReference>
<dbReference type="PANTHER" id="PTHR22901:SF0">
    <property type="entry name" value="SIALATE O-ACETYLESTERASE"/>
    <property type="match status" value="1"/>
</dbReference>
<dbReference type="SUPFAM" id="SSF49785">
    <property type="entry name" value="Galactose-binding domain-like"/>
    <property type="match status" value="1"/>
</dbReference>
<reference evidence="5" key="1">
    <citation type="journal article" date="2017" name="Genome Announc.">
        <title>Draft Genome Sequence of Terrimicrobium sacchariphilum NM-5T, a Facultative Anaerobic Soil Bacterium of the Class Spartobacteria.</title>
        <authorList>
            <person name="Qiu Y.L."/>
            <person name="Tourlousse D.M."/>
            <person name="Matsuura N."/>
            <person name="Ohashi A."/>
            <person name="Sekiguchi Y."/>
        </authorList>
    </citation>
    <scope>NUCLEOTIDE SEQUENCE [LARGE SCALE GENOMIC DNA]</scope>
    <source>
        <strain evidence="5">NM-5</strain>
    </source>
</reference>
<sequence length="653" mass="70894">MAVAEVKLPAIFSEHAVLQRAARVPVWGKADAGREITVSLGGTVARTVADDKGRWQVALDLSQSAAGPFDLVVQGENTVTIPDVLVGEVWLASGQSNMEWTLARTPEAANELAAPTNSQFRLFVVTKAESAIPIKGYQGKWVIAGPDTIASFSAVAYYFGKFIQEGVKAPVGMILSAWGGTPIETWTSKEALLSDPEIASGMEKRDEDLRTYSRRIREYLLAMSEWQDANQRQDQPAGTVPDDDESWQPATVPGKLGDAGAIWLRRTVEITPEQAARPLLISVGEGTAGIEEVFWNGKSIGRFSLEEAAKSRAPRRYTVPTSALAPGESTLAIRFTHPASDLSVSYITIGRPAIPGSWMKRVEQQFPALSAEARAALPPPPGVEPISWQAPSHLFNAMIYPLIPYAIQGVIWYQGENNIERAYQYRKALPLMITDWRSRWGQGDFAFYICQLANKNDKPTAPGDSNWAELREAQSLALSLPNTGEAVLIDLGDSVNIHPRNKKDVGARLSALALAGTYGHKIVGSGPVYQSMKVDGDKIRLTFSGTGGGLVARPLPETYSVDSETGAKAPTVRNSSSELEGFAICGEDRKWKWADAKIEGGEVIVSSPQVPSPVAVRYAWSSNPTCNLYNAEGFPASPFRTDDFPITTQSARY</sequence>